<name>A0A9J7MKT4_BRAFL</name>
<dbReference type="KEGG" id="bfo:118412269"/>
<dbReference type="InterPro" id="IPR026854">
    <property type="entry name" value="VPS13_N"/>
</dbReference>
<gene>
    <name evidence="11" type="primary">LOC118412269</name>
</gene>
<keyword evidence="4" id="KW-0175">Coiled coil</keyword>
<evidence type="ECO:0000256" key="2">
    <source>
        <dbReference type="ARBA" id="ARBA00022448"/>
    </source>
</evidence>
<feature type="domain" description="Intermembrane lipid transfer protein VPS13-like C-terminal" evidence="9">
    <location>
        <begin position="3230"/>
        <end position="3338"/>
    </location>
</feature>
<feature type="domain" description="Vacuolar protein sorting-associated protein 13 VPS13 adaptor binding" evidence="8">
    <location>
        <begin position="2097"/>
        <end position="2637"/>
    </location>
</feature>
<feature type="coiled-coil region" evidence="4">
    <location>
        <begin position="98"/>
        <end position="136"/>
    </location>
</feature>
<dbReference type="Pfam" id="PF25036">
    <property type="entry name" value="VPS13_VAB"/>
    <property type="match status" value="1"/>
</dbReference>
<sequence length="3396" mass="378014">MVFESLVVDLLNRFLGDYVENLDRSQLKLGIWGGDAVLENLDVKENALDDLDVPIKIKSGHLGKLTLKIPWKNLYKDAVVATLEGLYVVAVTSSGMKYDAEKERKMKQESKKKELERIEEAQIKEAEKNKNQDNKQDTFAEKLATQIVRNLQIKIRDIHIRYEDTVTFPGKPFSVGVTLQNLSFQTTDQNWKPCILKDSDIIIYKLVSLDALAVYWNVNSPSFANKDKKDLLSTMRKTIASTQAQPKGFEYVLRPIVLTSQLKINPKPETNLSMPKVFVNVTLKEIGLVVGKKQYQGVMEVLESLEQMRLKAIYRKYHPNVRLKGNAKKWWGFAQTAVLEETVRRRAQMWSWRHIHSHREKCQMYKRLYKQRLVQKKASADLLNQLEALEDDLDIFNITVNRQQAEMQLKVNRLMPEHHNLASKLPFKVIRSGAVIKAKKSAFQEEKEKKGFFSSGPSSWFSKKTEKQEIKEPGDLMSAEEKAKLYSAIGYSENPTEITTFPPEYVENKLIFTLGKVTLEIQDKTRREPQILVVSLTDMYTCVQQRPSAQAVMLSPIKERKVPQHVVLQTAAHKAREIVAKSYWVEAKMDQMSVYGMPQNGQIPEMVASQNILADQHYALLSLHIETNPLDGKADTRVEVNAQPLQMVYDAQTVNSIVDFFRPPENVHLQDLTSVAMSKLEEFREQTATGLQHMISVRKVTDVHVDLKSSYIILPQNGFYTEGQSNVVVVDLGSFRVDSVKDTLPAPLAKAKDLFTRVIKNRLSRRKPPQPARLLGTVEEVMSRAYDKFDIRVQSVQVILAAKGEDWRTARQEANTKLHVVQPMGLDVLLQKCMVDNDVRMPNIKVSGHLPLIQLNMSDKKLQEILSLVQSIPLPPPPAAPQQTAPELQVPVRLAVDDSSSTNVFKVVSSMAVGKVAESESEESIYLSAEEDFHTSDSSGGQTPVGLGRLPSQKSFEEGQQKTELELHFEIKEVIINISRLQNNVDMQLLRLAVQSVGAEVRKRTWDLSAHAFLGGIGLQHMLFKGMDGGPLSMISTPATGGTSAQLLSVQYTKVEKSSPDYATVYNSTEQLLKVNFSTLKVVLHRDALVNLLDFVDSLKPSVEDSQLSLGPEKEEEKGDREKSTSEAIFAAFAAKGKWKKKKEQTDEIDIQIDARLDTLSVVVCTDEATLADVQIKGLDAGVVVQKHMTTVNTHLKDIVVQDPTRNSLYPKILSIVGKEVFALNIVVYNDATKGQGYRDMSVVDTSVGLQVGCIRVVFLNKFVEGLVAFGNEFQAAKAALSEAGAQATQAALESAKDFSKTSTRLALDISVNAPVIVIPQSSTNRQALLADLGKLTVQNSFRISGDASKDVPAVLDSMKIDLTALKMSRGLMEKDECKAEILLIEPVNLRLSITRNLAAGWYHDVPEVDISGKLETINVRLGQDDFTMMMATLDQNLNEGKPAAVQPESPPEGAMELKVPGEQSDTSKAEAPRVAFAEVWTKLQFKFELESLSAALHTGKTDLSCASGVCVRDQKTCLGSFLLHTIQVEGRMQSDNSMETRVALVDMTLDDTRPGREHGITSVEDEFHDVKSHFPYFRMFQRASQGSNSMVSVDFVQDNKLNKKIDVCVEQIYLCVCLEYILSVADFFQKGLPQTGTKTLPAQSKPDIDELTAETLFEEIAAGSLAEVSTKPDAPESDLELNLKMGRPEIILIADSKTKDQPALVLDTVLISQPPGTTTVADMEETEVHFQMKITPEFQMMAGSVKDLQIVSCPFEKSKRKGKNMNILHPCFVSLHSKTPQGQGMHIDITTSDLELTISPPIIRTITAITASLTPQQADENGKKTSAVPVDLWCIKSLKECNFWFLQPAAIADVAAVPALEMIDMPSTGEQLLMKVPSLLVKLEASVGSRTVPMLVLEASFYSEVKDWSGKLHVTAELNMEVAYYNDSLTVWEPLLEPVEDGGKRRPWELSAEVTKNVEDDASPLTSPQGEADLEVIPSAPPTMSINVKSSDVMNIVFSKALLTLLTNMGKAFSEAVYDTSPKVSEEEMHSPFMVKNEMGCNVTIHPGPTLQLVASAMQPAGNRLADSQTLYMEARRGVDSGMKKSFLAKQDNIIRHTVSVQVQGYDELKDIPIYKAGRRLYNVSLTENKAVMSIVCQINASDGSKTITFRSPLQVYNDFPVAMELLYRDDSNQLVSLGTIQPRSEFSVPLTVAYRSEIYCRPMGMGYQVSSTSIPWREGLTSHQKIRSTLQCLPDNPGNPTFYTSVEAVKDDLSWVEGTAVSAPCFVLHLRPTAVLHNRLPYPLYYLMQGEKGAAEEAGLGPGLHCPLYTYSTTETVMEIQVKNYLGKEWVGKLNISNNMQELSVCTFEGYEGQQKYTLDLGMLASQTEGFLDLSVFCPYWMVNKTGLTLQYKFAAEEASDDTAVMSHPPNQQDVVLFSFKPKSLFAKKKALLRVDSQSEWSDKFSVDTVGSSGSITCKAAKGTDINYEIGVKIQLSNFSLTKQVIFTPHYLLVNHAEFDISVQEEEGQEWLDVPAGKCTPFWPKPKSQKLRAKLTASPPGQDTTENFQFNQDNNGILLKLVNEVGGIFVDIQVSESANIISFSGYSPGAAAVLIVNHTANNLIHYAQSQQKKEQTYVLAPQQAVLYTWADPTGKKELLWNIDGNEKHNGKDKLIKDGIGEVKLSGDQKLYWVSFLDGLQRVLLFTEDLAVTTRAHEADLERVEQEINLHIHGLGISLVNNETKTEISYIGITSSGVIWEEKLRRRWKPLSLKKCNLLEEAYRKNQILLSMGREPITGPQQLDSGFQVDVSEMRMYKPNKRNVRRMFEPGIWAQVKMSCHQQALHFKVNRLQIDNQLPACVFPCVLYPIAPPKSVALDSAPKPFTELSLVMRQEEHSHVRQIKYFKALMQEYAVSVDQGFLSAIIQLFTTDQKHNPDQELEYFQEDIKVSQTSLMAMMVEGAIGEQKNFYDDLHLGPIKVHLSFSLHGGGDDKAEKTDEEEKKKAPAPGIHFKALNLLLQSVGVTLTEIQDVVFKLAFFERRNAFYSQSQLTGVIVKHYSSQAIKQMYVLVLGLDVLGNPFGLIRGLTEGVGDLFYEPYQGAIQGPEEFAEGLALGVRSLVGHAIGGTAGAVSRITGTVGKGLAALTMDDDYQQKRLQQMSKQPQSVQEGLARGGKGLLMGFVEGVTGVVTKPVEGAKKEGVGGFFKGMGKGLVGVVARPTGGVIDFASSTFNTVKRAAEVGEEVQRLRPPRLIYEDGIIRPYAMREASGNQVLQDVAKGKYAATDTYHFHAVLSTDAKEVFLITNQRVVYCSKGDIFGHWDSDWAYRFDEFREPPSLVEKGIKILAKETAEEEKKKKEGRQLVKKPAFLKSPTAGKIINFTDKKFAQRPPGEPDARHVLGKLKEAMDKFSAPK</sequence>
<evidence type="ECO:0000256" key="3">
    <source>
        <dbReference type="ARBA" id="ARBA00023055"/>
    </source>
</evidence>
<evidence type="ECO:0000259" key="8">
    <source>
        <dbReference type="Pfam" id="PF25036"/>
    </source>
</evidence>
<evidence type="ECO:0000259" key="7">
    <source>
        <dbReference type="Pfam" id="PF25033"/>
    </source>
</evidence>
<dbReference type="InterPro" id="IPR009543">
    <property type="entry name" value="VPS13_VAB"/>
</dbReference>
<dbReference type="InterPro" id="IPR026847">
    <property type="entry name" value="VPS13"/>
</dbReference>
<dbReference type="InterPro" id="IPR056748">
    <property type="entry name" value="VPS13-like_C"/>
</dbReference>
<dbReference type="RefSeq" id="XP_035670895.1">
    <property type="nucleotide sequence ID" value="XM_035815002.1"/>
</dbReference>
<keyword evidence="3" id="KW-0445">Lipid transport</keyword>
<dbReference type="OrthoDB" id="428159at2759"/>
<proteinExistence type="inferred from homology"/>
<reference evidence="11" key="2">
    <citation type="submission" date="2025-08" db="UniProtKB">
        <authorList>
            <consortium name="RefSeq"/>
        </authorList>
    </citation>
    <scope>IDENTIFICATION</scope>
    <source>
        <strain evidence="11">S238N-H82</strain>
        <tissue evidence="11">Testes</tissue>
    </source>
</reference>
<dbReference type="GO" id="GO:0045053">
    <property type="term" value="P:protein retention in Golgi apparatus"/>
    <property type="evidence" value="ECO:0000318"/>
    <property type="project" value="GO_Central"/>
</dbReference>
<evidence type="ECO:0000313" key="11">
    <source>
        <dbReference type="RefSeq" id="XP_035670895.1"/>
    </source>
</evidence>
<dbReference type="Proteomes" id="UP000001554">
    <property type="component" value="Chromosome 3"/>
</dbReference>
<evidence type="ECO:0000259" key="6">
    <source>
        <dbReference type="Pfam" id="PF12624"/>
    </source>
</evidence>
<organism evidence="10 11">
    <name type="scientific">Branchiostoma floridae</name>
    <name type="common">Florida lancelet</name>
    <name type="synonym">Amphioxus</name>
    <dbReference type="NCBI Taxonomy" id="7739"/>
    <lineage>
        <taxon>Eukaryota</taxon>
        <taxon>Metazoa</taxon>
        <taxon>Chordata</taxon>
        <taxon>Cephalochordata</taxon>
        <taxon>Leptocardii</taxon>
        <taxon>Amphioxiformes</taxon>
        <taxon>Branchiostomatidae</taxon>
        <taxon>Branchiostoma</taxon>
    </lineage>
</organism>
<accession>A0A9J7MKT4</accession>
<evidence type="ECO:0000256" key="5">
    <source>
        <dbReference type="SAM" id="MobiDB-lite"/>
    </source>
</evidence>
<keyword evidence="2" id="KW-0813">Transport</keyword>
<dbReference type="Pfam" id="PF25033">
    <property type="entry name" value="VPS13_M"/>
    <property type="match status" value="1"/>
</dbReference>
<dbReference type="PANTHER" id="PTHR16166">
    <property type="entry name" value="VACUOLAR PROTEIN SORTING-ASSOCIATED PROTEIN VPS13"/>
    <property type="match status" value="1"/>
</dbReference>
<protein>
    <submittedName>
        <fullName evidence="11">Vacuolar protein sorting-associated protein 13C-like isoform X1</fullName>
    </submittedName>
</protein>
<feature type="domain" description="Chorein N-terminal" evidence="6">
    <location>
        <begin position="2"/>
        <end position="936"/>
    </location>
</feature>
<dbReference type="PANTHER" id="PTHR16166:SF93">
    <property type="entry name" value="INTERMEMBRANE LIPID TRANSFER PROTEIN VPS13"/>
    <property type="match status" value="1"/>
</dbReference>
<evidence type="ECO:0000259" key="9">
    <source>
        <dbReference type="Pfam" id="PF25037"/>
    </source>
</evidence>
<dbReference type="Pfam" id="PF12624">
    <property type="entry name" value="VPS13_N"/>
    <property type="match status" value="1"/>
</dbReference>
<dbReference type="GeneID" id="118412269"/>
<feature type="domain" description="VPS13-like middle region" evidence="7">
    <location>
        <begin position="1164"/>
        <end position="2015"/>
    </location>
</feature>
<feature type="region of interest" description="Disordered" evidence="5">
    <location>
        <begin position="1105"/>
        <end position="1124"/>
    </location>
</feature>
<dbReference type="GO" id="GO:0006623">
    <property type="term" value="P:protein targeting to vacuole"/>
    <property type="evidence" value="ECO:0000318"/>
    <property type="project" value="GO_Central"/>
</dbReference>
<dbReference type="OMA" id="ITIVMAR"/>
<feature type="compositionally biased region" description="Basic and acidic residues" evidence="5">
    <location>
        <begin position="1112"/>
        <end position="1124"/>
    </location>
</feature>
<dbReference type="GO" id="GO:0006869">
    <property type="term" value="P:lipid transport"/>
    <property type="evidence" value="ECO:0007669"/>
    <property type="project" value="UniProtKB-KW"/>
</dbReference>
<comment type="similarity">
    <text evidence="1">Belongs to the VPS13 family.</text>
</comment>
<evidence type="ECO:0000256" key="4">
    <source>
        <dbReference type="SAM" id="Coils"/>
    </source>
</evidence>
<evidence type="ECO:0000256" key="1">
    <source>
        <dbReference type="ARBA" id="ARBA00006545"/>
    </source>
</evidence>
<dbReference type="InterPro" id="IPR056747">
    <property type="entry name" value="VPS13-like_M"/>
</dbReference>
<feature type="coiled-coil region" evidence="4">
    <location>
        <begin position="379"/>
        <end position="406"/>
    </location>
</feature>
<reference evidence="10" key="1">
    <citation type="journal article" date="2020" name="Nat. Ecol. Evol.">
        <title>Deeply conserved synteny resolves early events in vertebrate evolution.</title>
        <authorList>
            <person name="Simakov O."/>
            <person name="Marletaz F."/>
            <person name="Yue J.X."/>
            <person name="O'Connell B."/>
            <person name="Jenkins J."/>
            <person name="Brandt A."/>
            <person name="Calef R."/>
            <person name="Tung C.H."/>
            <person name="Huang T.K."/>
            <person name="Schmutz J."/>
            <person name="Satoh N."/>
            <person name="Yu J.K."/>
            <person name="Putnam N.H."/>
            <person name="Green R.E."/>
            <person name="Rokhsar D.S."/>
        </authorList>
    </citation>
    <scope>NUCLEOTIDE SEQUENCE [LARGE SCALE GENOMIC DNA]</scope>
    <source>
        <strain evidence="10">S238N-H82</strain>
    </source>
</reference>
<dbReference type="Pfam" id="PF25037">
    <property type="entry name" value="VPS13_C"/>
    <property type="match status" value="1"/>
</dbReference>
<evidence type="ECO:0000313" key="10">
    <source>
        <dbReference type="Proteomes" id="UP000001554"/>
    </source>
</evidence>
<keyword evidence="10" id="KW-1185">Reference proteome</keyword>
<feature type="region of interest" description="Disordered" evidence="5">
    <location>
        <begin position="932"/>
        <end position="959"/>
    </location>
</feature>